<feature type="transmembrane region" description="Helical" evidence="10">
    <location>
        <begin position="343"/>
        <end position="363"/>
    </location>
</feature>
<keyword evidence="8" id="KW-0406">Ion transport</keyword>
<feature type="transmembrane region" description="Helical" evidence="10">
    <location>
        <begin position="89"/>
        <end position="110"/>
    </location>
</feature>
<reference evidence="11" key="1">
    <citation type="submission" date="2018-06" db="EMBL/GenBank/DDBJ databases">
        <authorList>
            <person name="Zhirakovskaya E."/>
        </authorList>
    </citation>
    <scope>NUCLEOTIDE SEQUENCE</scope>
</reference>
<keyword evidence="3" id="KW-1003">Cell membrane</keyword>
<keyword evidence="9 10" id="KW-0472">Membrane</keyword>
<feature type="transmembrane region" description="Helical" evidence="10">
    <location>
        <begin position="25"/>
        <end position="46"/>
    </location>
</feature>
<keyword evidence="6" id="KW-0630">Potassium</keyword>
<keyword evidence="4" id="KW-0633">Potassium transport</keyword>
<evidence type="ECO:0000256" key="1">
    <source>
        <dbReference type="ARBA" id="ARBA00004651"/>
    </source>
</evidence>
<feature type="transmembrane region" description="Helical" evidence="10">
    <location>
        <begin position="408"/>
        <end position="432"/>
    </location>
</feature>
<dbReference type="GO" id="GO:0015379">
    <property type="term" value="F:potassium:chloride symporter activity"/>
    <property type="evidence" value="ECO:0007669"/>
    <property type="project" value="InterPro"/>
</dbReference>
<feature type="transmembrane region" description="Helical" evidence="10">
    <location>
        <begin position="198"/>
        <end position="220"/>
    </location>
</feature>
<evidence type="ECO:0000313" key="11">
    <source>
        <dbReference type="EMBL" id="VAV89517.1"/>
    </source>
</evidence>
<protein>
    <submittedName>
        <fullName evidence="11">Trk potassium uptake system protein TrkH</fullName>
    </submittedName>
</protein>
<feature type="transmembrane region" description="Helical" evidence="10">
    <location>
        <begin position="474"/>
        <end position="494"/>
    </location>
</feature>
<keyword evidence="5 10" id="KW-0812">Transmembrane</keyword>
<dbReference type="PIRSF" id="PIRSF006247">
    <property type="entry name" value="TrkH"/>
    <property type="match status" value="1"/>
</dbReference>
<dbReference type="AlphaFoldDB" id="A0A3B0RD18"/>
<dbReference type="Pfam" id="PF02386">
    <property type="entry name" value="TrkH"/>
    <property type="match status" value="1"/>
</dbReference>
<dbReference type="GO" id="GO:0005886">
    <property type="term" value="C:plasma membrane"/>
    <property type="evidence" value="ECO:0007669"/>
    <property type="project" value="UniProtKB-SubCell"/>
</dbReference>
<dbReference type="InterPro" id="IPR004772">
    <property type="entry name" value="TrkH"/>
</dbReference>
<evidence type="ECO:0000256" key="4">
    <source>
        <dbReference type="ARBA" id="ARBA00022538"/>
    </source>
</evidence>
<proteinExistence type="predicted"/>
<keyword evidence="2" id="KW-0813">Transport</keyword>
<feature type="transmembrane region" description="Helical" evidence="10">
    <location>
        <begin position="257"/>
        <end position="278"/>
    </location>
</feature>
<evidence type="ECO:0000256" key="5">
    <source>
        <dbReference type="ARBA" id="ARBA00022692"/>
    </source>
</evidence>
<dbReference type="InterPro" id="IPR003445">
    <property type="entry name" value="Cat_transpt"/>
</dbReference>
<evidence type="ECO:0000256" key="6">
    <source>
        <dbReference type="ARBA" id="ARBA00022958"/>
    </source>
</evidence>
<evidence type="ECO:0000256" key="9">
    <source>
        <dbReference type="ARBA" id="ARBA00023136"/>
    </source>
</evidence>
<evidence type="ECO:0000256" key="2">
    <source>
        <dbReference type="ARBA" id="ARBA00022448"/>
    </source>
</evidence>
<dbReference type="EMBL" id="UOED01000046">
    <property type="protein sequence ID" value="VAV89517.1"/>
    <property type="molecule type" value="Genomic_DNA"/>
</dbReference>
<evidence type="ECO:0000256" key="3">
    <source>
        <dbReference type="ARBA" id="ARBA00022475"/>
    </source>
</evidence>
<evidence type="ECO:0000256" key="8">
    <source>
        <dbReference type="ARBA" id="ARBA00023065"/>
    </source>
</evidence>
<feature type="transmembrane region" description="Helical" evidence="10">
    <location>
        <begin position="58"/>
        <end position="77"/>
    </location>
</feature>
<keyword evidence="7 10" id="KW-1133">Transmembrane helix</keyword>
<gene>
    <name evidence="11" type="ORF">MNBD_ALPHA02-503</name>
</gene>
<comment type="subcellular location">
    <subcellularLocation>
        <location evidence="1">Cell membrane</location>
        <topology evidence="1">Multi-pass membrane protein</topology>
    </subcellularLocation>
</comment>
<evidence type="ECO:0000256" key="10">
    <source>
        <dbReference type="SAM" id="Phobius"/>
    </source>
</evidence>
<dbReference type="PANTHER" id="PTHR32024">
    <property type="entry name" value="TRK SYSTEM POTASSIUM UPTAKE PROTEIN TRKG-RELATED"/>
    <property type="match status" value="1"/>
</dbReference>
<accession>A0A3B0RD18</accession>
<dbReference type="PANTHER" id="PTHR32024:SF3">
    <property type="entry name" value="TRK SYSTEM POTASSIUM UPTAKE PROTEIN"/>
    <property type="match status" value="1"/>
</dbReference>
<organism evidence="11">
    <name type="scientific">hydrothermal vent metagenome</name>
    <dbReference type="NCBI Taxonomy" id="652676"/>
    <lineage>
        <taxon>unclassified sequences</taxon>
        <taxon>metagenomes</taxon>
        <taxon>ecological metagenomes</taxon>
    </lineage>
</organism>
<sequence length="501" mass="54536">MTALSGARKNYVPVIKASRNIEFDMVFLVIGLFLMIIGVGMFIPAIVDAAVGNPDWQVFAVCASFVTFIGGLLFLSNKSDYSELSIKQGFLITVLAWVAVPMMGALPFVFSDLNLSYTDAFFEAMSGITTTGSTVVTGLDGLPPGILLWRSLLQWFGGVGIIVMGVGIMPLLQIGGMQLFRVEAFDVSENFIPRATQLALSLSVLYMALTLICAVILWMAGMTPFEAANHAFTTLSTGGFSTSDGSVGHFDSAAIDYIISLFMVLGSLPFILQLKMLAGYPLSLVRDSQVRWFIMLLVIIISILSLWLWGMRDFEFTLALRQTTFNVISVITGTGYASTDYTAWGMFSVIIFFFIMFIGGCAGSTSCGVKIFRVQIMVLTAKAHLKKILWPNIVSDTKYKNRTVSENVAGSVFAYLFLFIVCLFLLTMALTLTGLDFTTALSGAGTAMANVGPGVGELIGPAGNFQTLPDTAKWLLSFGMLLGRLELFAVLVLFSPQFWRY</sequence>
<feature type="transmembrane region" description="Helical" evidence="10">
    <location>
        <begin position="152"/>
        <end position="172"/>
    </location>
</feature>
<evidence type="ECO:0000256" key="7">
    <source>
        <dbReference type="ARBA" id="ARBA00022989"/>
    </source>
</evidence>
<feature type="transmembrane region" description="Helical" evidence="10">
    <location>
        <begin position="290"/>
        <end position="310"/>
    </location>
</feature>
<name>A0A3B0RD18_9ZZZZ</name>